<comment type="catalytic activity">
    <reaction evidence="1">
        <text>a monocarboxylic acid amide + H2O = a monocarboxylate + NH4(+)</text>
        <dbReference type="Rhea" id="RHEA:12020"/>
        <dbReference type="ChEBI" id="CHEBI:15377"/>
        <dbReference type="ChEBI" id="CHEBI:28938"/>
        <dbReference type="ChEBI" id="CHEBI:35757"/>
        <dbReference type="ChEBI" id="CHEBI:83628"/>
        <dbReference type="EC" id="3.5.1.4"/>
    </reaction>
</comment>
<dbReference type="PANTHER" id="PTHR46072:SF4">
    <property type="entry name" value="AMIDASE C550.07-RELATED"/>
    <property type="match status" value="1"/>
</dbReference>
<dbReference type="Proteomes" id="UP000225277">
    <property type="component" value="Unassembled WGS sequence"/>
</dbReference>
<dbReference type="InterPro" id="IPR036928">
    <property type="entry name" value="AS_sf"/>
</dbReference>
<evidence type="ECO:0000256" key="5">
    <source>
        <dbReference type="PIRSR" id="PIRSR001221-1"/>
    </source>
</evidence>
<sequence length="560" mass="60873">MLNIIQRKAIPRGDAQFEANRQDILNKVAARIPKELHIPKSLIENPPLNVTGVPADCGLLTPAELDITSNYGLVDLAEAIRVGRLTSVEVTTAFCKRAMIAHQLTFCLSDIYMEEALSRAKELDEHLARTGKVVGPLHGVPISVKETVPVAGQLWSAGLAASRMISPKDCLLIETARELGAVFYVKTHQPALVFSLESTSFLGRTLNPHNIDLSSGGSSGGEGALLALRGSPFGIGSDLGGSIRIPASFCGVYGFKASSGFLPMRGMQFGPSPPDLSLDSIIGPMGHSLRDLDYFLNHVLSRKLYLKDPDTLPIPYTGLGTAKRASTLKVGILKTYGIVQPQPPVAQALEWAGSQLQQHGFDVLPYTFYKPEQAHKLFNNLVVHDGMKGALGALQAGNEPTFPVFEGLISHAFSLDPDAARGREETAIPIAARRFERDIFRAQFLEDWISQGDPDVVICPMSPASVHDTGNLIHNTSNPHFWNVLDYPGLIVPSPFKVEDKVEYDKDVAVLSEADRVVRELWSGYNYAGAPISFNVVAKRHMENELLAAVGMMQEALQLP</sequence>
<evidence type="ECO:0000256" key="2">
    <source>
        <dbReference type="ARBA" id="ARBA00009199"/>
    </source>
</evidence>
<protein>
    <recommendedName>
        <fullName evidence="3">amidase</fullName>
        <ecNumber evidence="3">3.5.1.4</ecNumber>
    </recommendedName>
</protein>
<evidence type="ECO:0000256" key="4">
    <source>
        <dbReference type="ARBA" id="ARBA00022801"/>
    </source>
</evidence>
<gene>
    <name evidence="7" type="ORF">RCC_10202</name>
</gene>
<keyword evidence="4" id="KW-0378">Hydrolase</keyword>
<dbReference type="PANTHER" id="PTHR46072">
    <property type="entry name" value="AMIDASE-RELATED-RELATED"/>
    <property type="match status" value="1"/>
</dbReference>
<dbReference type="Pfam" id="PF01425">
    <property type="entry name" value="Amidase"/>
    <property type="match status" value="1"/>
</dbReference>
<dbReference type="EMBL" id="FJUY01000021">
    <property type="protein sequence ID" value="CZT24477.1"/>
    <property type="molecule type" value="Genomic_DNA"/>
</dbReference>
<organism evidence="7 8">
    <name type="scientific">Ramularia collo-cygni</name>
    <dbReference type="NCBI Taxonomy" id="112498"/>
    <lineage>
        <taxon>Eukaryota</taxon>
        <taxon>Fungi</taxon>
        <taxon>Dikarya</taxon>
        <taxon>Ascomycota</taxon>
        <taxon>Pezizomycotina</taxon>
        <taxon>Dothideomycetes</taxon>
        <taxon>Dothideomycetidae</taxon>
        <taxon>Mycosphaerellales</taxon>
        <taxon>Mycosphaerellaceae</taxon>
        <taxon>Ramularia</taxon>
    </lineage>
</organism>
<dbReference type="Gene3D" id="3.90.1300.10">
    <property type="entry name" value="Amidase signature (AS) domain"/>
    <property type="match status" value="1"/>
</dbReference>
<dbReference type="OrthoDB" id="6428749at2759"/>
<feature type="active site" description="Charge relay system" evidence="5">
    <location>
        <position position="145"/>
    </location>
</feature>
<dbReference type="RefSeq" id="XP_023631201.1">
    <property type="nucleotide sequence ID" value="XM_023775433.1"/>
</dbReference>
<dbReference type="PIRSF" id="PIRSF001221">
    <property type="entry name" value="Amidase_fungi"/>
    <property type="match status" value="1"/>
</dbReference>
<accession>A0A2D3V2H4</accession>
<dbReference type="AlphaFoldDB" id="A0A2D3V2H4"/>
<dbReference type="EC" id="3.5.1.4" evidence="3"/>
<dbReference type="GeneID" id="35605250"/>
<name>A0A2D3V2H4_9PEZI</name>
<dbReference type="InterPro" id="IPR023631">
    <property type="entry name" value="Amidase_dom"/>
</dbReference>
<feature type="domain" description="Amidase" evidence="6">
    <location>
        <begin position="89"/>
        <end position="547"/>
    </location>
</feature>
<proteinExistence type="inferred from homology"/>
<dbReference type="SUPFAM" id="SSF75304">
    <property type="entry name" value="Amidase signature (AS) enzymes"/>
    <property type="match status" value="1"/>
</dbReference>
<evidence type="ECO:0000313" key="8">
    <source>
        <dbReference type="Proteomes" id="UP000225277"/>
    </source>
</evidence>
<evidence type="ECO:0000256" key="1">
    <source>
        <dbReference type="ARBA" id="ARBA00001311"/>
    </source>
</evidence>
<comment type="similarity">
    <text evidence="2">Belongs to the amidase family.</text>
</comment>
<dbReference type="PROSITE" id="PS00571">
    <property type="entry name" value="AMIDASES"/>
    <property type="match status" value="1"/>
</dbReference>
<evidence type="ECO:0000259" key="6">
    <source>
        <dbReference type="Pfam" id="PF01425"/>
    </source>
</evidence>
<dbReference type="InterPro" id="IPR020556">
    <property type="entry name" value="Amidase_CS"/>
</dbReference>
<dbReference type="STRING" id="112498.A0A2D3V2H4"/>
<dbReference type="GO" id="GO:0004040">
    <property type="term" value="F:amidase activity"/>
    <property type="evidence" value="ECO:0007669"/>
    <property type="project" value="UniProtKB-EC"/>
</dbReference>
<evidence type="ECO:0000313" key="7">
    <source>
        <dbReference type="EMBL" id="CZT24477.1"/>
    </source>
</evidence>
<feature type="active site" description="Charge relay system" evidence="5">
    <location>
        <position position="218"/>
    </location>
</feature>
<feature type="active site" description="Acyl-ester intermediate" evidence="5">
    <location>
        <position position="242"/>
    </location>
</feature>
<evidence type="ECO:0000256" key="3">
    <source>
        <dbReference type="ARBA" id="ARBA00012922"/>
    </source>
</evidence>
<reference evidence="7 8" key="1">
    <citation type="submission" date="2016-03" db="EMBL/GenBank/DDBJ databases">
        <authorList>
            <person name="Ploux O."/>
        </authorList>
    </citation>
    <scope>NUCLEOTIDE SEQUENCE [LARGE SCALE GENOMIC DNA]</scope>
    <source>
        <strain evidence="7 8">URUG2</strain>
    </source>
</reference>
<keyword evidence="8" id="KW-1185">Reference proteome</keyword>